<proteinExistence type="inferred from homology"/>
<dbReference type="InterPro" id="IPR020925">
    <property type="entry name" value="Ribosomal_eL15_CS"/>
</dbReference>
<feature type="compositionally biased region" description="Polar residues" evidence="5">
    <location>
        <begin position="44"/>
        <end position="64"/>
    </location>
</feature>
<dbReference type="AlphaFoldDB" id="A0A395MAU1"/>
<reference evidence="6 7" key="1">
    <citation type="journal article" date="2018" name="PLoS Pathog.">
        <title>Evolution of structural diversity of trichothecenes, a family of toxins produced by plant pathogenic and entomopathogenic fungi.</title>
        <authorList>
            <person name="Proctor R.H."/>
            <person name="McCormick S.P."/>
            <person name="Kim H.S."/>
            <person name="Cardoza R.E."/>
            <person name="Stanley A.M."/>
            <person name="Lindo L."/>
            <person name="Kelly A."/>
            <person name="Brown D.W."/>
            <person name="Lee T."/>
            <person name="Vaughan M.M."/>
            <person name="Alexander N.J."/>
            <person name="Busman M."/>
            <person name="Gutierrez S."/>
        </authorList>
    </citation>
    <scope>NUCLEOTIDE SEQUENCE [LARGE SCALE GENOMIC DNA]</scope>
    <source>
        <strain evidence="6 7">NRRL 13405</strain>
    </source>
</reference>
<dbReference type="GO" id="GO:0003735">
    <property type="term" value="F:structural constituent of ribosome"/>
    <property type="evidence" value="ECO:0007669"/>
    <property type="project" value="InterPro"/>
</dbReference>
<dbReference type="Proteomes" id="UP000265631">
    <property type="component" value="Unassembled WGS sequence"/>
</dbReference>
<name>A0A395MAU1_9HYPO</name>
<evidence type="ECO:0000313" key="6">
    <source>
        <dbReference type="EMBL" id="RFN45004.1"/>
    </source>
</evidence>
<evidence type="ECO:0000256" key="1">
    <source>
        <dbReference type="ARBA" id="ARBA00006857"/>
    </source>
</evidence>
<dbReference type="PANTHER" id="PTHR11847:SF4">
    <property type="entry name" value="LARGE RIBOSOMAL SUBUNIT PROTEIN EL15"/>
    <property type="match status" value="1"/>
</dbReference>
<evidence type="ECO:0000256" key="4">
    <source>
        <dbReference type="RuleBase" id="RU000663"/>
    </source>
</evidence>
<dbReference type="GO" id="GO:0022625">
    <property type="term" value="C:cytosolic large ribosomal subunit"/>
    <property type="evidence" value="ECO:0007669"/>
    <property type="project" value="TreeGrafter"/>
</dbReference>
<dbReference type="InterPro" id="IPR012678">
    <property type="entry name" value="Ribosomal_uL23/eL15/eS24_sf"/>
</dbReference>
<dbReference type="Pfam" id="PF00827">
    <property type="entry name" value="Ribosomal_L15e"/>
    <property type="match status" value="1"/>
</dbReference>
<dbReference type="NCBIfam" id="NF003269">
    <property type="entry name" value="PRK04243.1"/>
    <property type="match status" value="1"/>
</dbReference>
<evidence type="ECO:0000256" key="3">
    <source>
        <dbReference type="ARBA" id="ARBA00023274"/>
    </source>
</evidence>
<comment type="caution">
    <text evidence="6">The sequence shown here is derived from an EMBL/GenBank/DDBJ whole genome shotgun (WGS) entry which is preliminary data.</text>
</comment>
<keyword evidence="7" id="KW-1185">Reference proteome</keyword>
<evidence type="ECO:0000256" key="5">
    <source>
        <dbReference type="SAM" id="MobiDB-lite"/>
    </source>
</evidence>
<protein>
    <recommendedName>
        <fullName evidence="4">Ribosomal protein L15</fullName>
    </recommendedName>
</protein>
<dbReference type="GO" id="GO:0003723">
    <property type="term" value="F:RNA binding"/>
    <property type="evidence" value="ECO:0007669"/>
    <property type="project" value="TreeGrafter"/>
</dbReference>
<dbReference type="InterPro" id="IPR024794">
    <property type="entry name" value="Rbsml_eL15_core_dom_sf"/>
</dbReference>
<accession>A0A395MAU1</accession>
<dbReference type="PANTHER" id="PTHR11847">
    <property type="entry name" value="RIBOSOMAL PROTEIN L15"/>
    <property type="match status" value="1"/>
</dbReference>
<dbReference type="FunFam" id="3.40.1120.10:FF:000001">
    <property type="entry name" value="Ribosomal protein L15"/>
    <property type="match status" value="1"/>
</dbReference>
<evidence type="ECO:0000256" key="2">
    <source>
        <dbReference type="ARBA" id="ARBA00022980"/>
    </source>
</evidence>
<dbReference type="InterPro" id="IPR000439">
    <property type="entry name" value="Ribosomal_eL15"/>
</dbReference>
<keyword evidence="2 4" id="KW-0689">Ribosomal protein</keyword>
<gene>
    <name evidence="6" type="ORF">FIE12Z_10777</name>
</gene>
<dbReference type="SMART" id="SM01384">
    <property type="entry name" value="Ribosomal_L15e"/>
    <property type="match status" value="1"/>
</dbReference>
<feature type="region of interest" description="Disordered" evidence="5">
    <location>
        <begin position="419"/>
        <end position="439"/>
    </location>
</feature>
<dbReference type="Gene3D" id="3.40.1120.10">
    <property type="entry name" value="Ribosomal protein l15e"/>
    <property type="match status" value="1"/>
</dbReference>
<dbReference type="PROSITE" id="PS01194">
    <property type="entry name" value="RIBOSOMAL_L15E"/>
    <property type="match status" value="1"/>
</dbReference>
<dbReference type="STRING" id="2594813.A0A395MAU1"/>
<dbReference type="SUPFAM" id="SSF54189">
    <property type="entry name" value="Ribosomal proteins S24e, L23 and L15e"/>
    <property type="match status" value="1"/>
</dbReference>
<feature type="region of interest" description="Disordered" evidence="5">
    <location>
        <begin position="1"/>
        <end position="64"/>
    </location>
</feature>
<sequence>MPQARKRKTSATENNDPKDTPPKKTARARKPAATTAQRKGKAAANTSITTKGKPQQGNEAKTNIQKQADDLIKLIDEGIKTPTPRVDRNAIMKEFPSDLATVLPWMHSTPASAKKTPDYSQLMLKALDDLRSNVDAYERLVNKDTGIEVPNWMRWRQDAKDLEDLSLRGLDMAKQIINHVVMPHMYELPTKPEDTESGVEEVAWELIEEALPETSDDVWGKLAQGHLKAFTELLKLLPEEVEEEEDLDQAAKMGALKYVEELQKKKQSDVVAFLLRVRCWELRQLNVIHRASRPSRLDKARRLGYKAKQGYVIYRVRVRRGGRKRPAPKGATYGKPTNHGINQLKYQRSLKATAEERVGRRCANLRVLNSYWINQDSTYKYYEVILVDPQHKAIRIDPRINWIVNPVHKHREARGLTATGKKSRGLNKGHRYNKTKAGRRKTWKRHNTLSLWRYR</sequence>
<organism evidence="6 7">
    <name type="scientific">Fusarium flagelliforme</name>
    <dbReference type="NCBI Taxonomy" id="2675880"/>
    <lineage>
        <taxon>Eukaryota</taxon>
        <taxon>Fungi</taxon>
        <taxon>Dikarya</taxon>
        <taxon>Ascomycota</taxon>
        <taxon>Pezizomycotina</taxon>
        <taxon>Sordariomycetes</taxon>
        <taxon>Hypocreomycetidae</taxon>
        <taxon>Hypocreales</taxon>
        <taxon>Nectriaceae</taxon>
        <taxon>Fusarium</taxon>
        <taxon>Fusarium incarnatum-equiseti species complex</taxon>
    </lineage>
</organism>
<feature type="compositionally biased region" description="Basic residues" evidence="5">
    <location>
        <begin position="421"/>
        <end position="439"/>
    </location>
</feature>
<dbReference type="GO" id="GO:0002181">
    <property type="term" value="P:cytoplasmic translation"/>
    <property type="evidence" value="ECO:0007669"/>
    <property type="project" value="TreeGrafter"/>
</dbReference>
<keyword evidence="3 4" id="KW-0687">Ribonucleoprotein</keyword>
<dbReference type="EMBL" id="PXXK01000382">
    <property type="protein sequence ID" value="RFN45004.1"/>
    <property type="molecule type" value="Genomic_DNA"/>
</dbReference>
<comment type="similarity">
    <text evidence="1 4">Belongs to the eukaryotic ribosomal protein eL15 family.</text>
</comment>
<evidence type="ECO:0000313" key="7">
    <source>
        <dbReference type="Proteomes" id="UP000265631"/>
    </source>
</evidence>